<dbReference type="AlphaFoldDB" id="A0AAD5C798"/>
<dbReference type="EMBL" id="JAMZMK010009317">
    <property type="protein sequence ID" value="KAI7736305.1"/>
    <property type="molecule type" value="Genomic_DNA"/>
</dbReference>
<comment type="caution">
    <text evidence="1">The sequence shown here is derived from an EMBL/GenBank/DDBJ whole genome shotgun (WGS) entry which is preliminary data.</text>
</comment>
<proteinExistence type="predicted"/>
<name>A0AAD5C798_AMBAR</name>
<accession>A0AAD5C798</accession>
<sequence>MHHSRVSTWNKSCKCFYVWDENHYCGTTLEETLTLRRLGSLLKPIKDNLSAIMVSKYIEYKTNFEEDEKKQAKKLKISCNPNDVACKLKRKEYKKDKNLCAKSFYCFEMVDSKRDNGSPPTLSPQLASGFNEASHTLEVATMVSRQCSAMHDCVPTVILKHHWFETLNM</sequence>
<evidence type="ECO:0000313" key="1">
    <source>
        <dbReference type="EMBL" id="KAI7736305.1"/>
    </source>
</evidence>
<dbReference type="Gene3D" id="1.10.150.160">
    <property type="match status" value="1"/>
</dbReference>
<protein>
    <submittedName>
        <fullName evidence="1">Uncharacterized protein</fullName>
    </submittedName>
</protein>
<dbReference type="Proteomes" id="UP001206925">
    <property type="component" value="Unassembled WGS sequence"/>
</dbReference>
<reference evidence="1" key="1">
    <citation type="submission" date="2022-06" db="EMBL/GenBank/DDBJ databases">
        <title>Uncovering the hologenomic basis of an extraordinary plant invasion.</title>
        <authorList>
            <person name="Bieker V.C."/>
            <person name="Martin M.D."/>
            <person name="Gilbert T."/>
            <person name="Hodgins K."/>
            <person name="Battlay P."/>
            <person name="Petersen B."/>
            <person name="Wilson J."/>
        </authorList>
    </citation>
    <scope>NUCLEOTIDE SEQUENCE</scope>
    <source>
        <strain evidence="1">AA19_3_7</strain>
        <tissue evidence="1">Leaf</tissue>
    </source>
</reference>
<gene>
    <name evidence="1" type="ORF">M8C21_021192</name>
</gene>
<organism evidence="1 2">
    <name type="scientific">Ambrosia artemisiifolia</name>
    <name type="common">Common ragweed</name>
    <dbReference type="NCBI Taxonomy" id="4212"/>
    <lineage>
        <taxon>Eukaryota</taxon>
        <taxon>Viridiplantae</taxon>
        <taxon>Streptophyta</taxon>
        <taxon>Embryophyta</taxon>
        <taxon>Tracheophyta</taxon>
        <taxon>Spermatophyta</taxon>
        <taxon>Magnoliopsida</taxon>
        <taxon>eudicotyledons</taxon>
        <taxon>Gunneridae</taxon>
        <taxon>Pentapetalae</taxon>
        <taxon>asterids</taxon>
        <taxon>campanulids</taxon>
        <taxon>Asterales</taxon>
        <taxon>Asteraceae</taxon>
        <taxon>Asteroideae</taxon>
        <taxon>Heliantheae alliance</taxon>
        <taxon>Heliantheae</taxon>
        <taxon>Ambrosia</taxon>
    </lineage>
</organism>
<keyword evidence="2" id="KW-1185">Reference proteome</keyword>
<evidence type="ECO:0000313" key="2">
    <source>
        <dbReference type="Proteomes" id="UP001206925"/>
    </source>
</evidence>